<evidence type="ECO:0000313" key="3">
    <source>
        <dbReference type="EMBL" id="USW51854.1"/>
    </source>
</evidence>
<dbReference type="Proteomes" id="UP001056384">
    <property type="component" value="Chromosome 4"/>
</dbReference>
<feature type="coiled-coil region" evidence="1">
    <location>
        <begin position="112"/>
        <end position="142"/>
    </location>
</feature>
<protein>
    <submittedName>
        <fullName evidence="3">Uncharacterized protein</fullName>
    </submittedName>
</protein>
<sequence length="159" mass="18052">MVRLVVLVLVVIVRIKAASFTAWLNDACTEITVDKDQALEPEECFSLAPLSASSFQLSGMQDTNDKGGDRVELYSDQSCQHHTGTMKWSGYCHPGEYRSLKYISPQPRNISEADIKARLEAAERERKEALELDRQLLEVERAFERKHGSNRVVVQKEEI</sequence>
<keyword evidence="1" id="KW-0175">Coiled coil</keyword>
<reference evidence="3" key="1">
    <citation type="submission" date="2022-06" db="EMBL/GenBank/DDBJ databases">
        <title>Complete genome sequences of two strains of the flax pathogen Septoria linicola.</title>
        <authorList>
            <person name="Lapalu N."/>
            <person name="Simon A."/>
            <person name="Demenou B."/>
            <person name="Paumier D."/>
            <person name="Guillot M.-P."/>
            <person name="Gout L."/>
            <person name="Valade R."/>
        </authorList>
    </citation>
    <scope>NUCLEOTIDE SEQUENCE</scope>
    <source>
        <strain evidence="3">SE15195</strain>
    </source>
</reference>
<keyword evidence="4" id="KW-1185">Reference proteome</keyword>
<evidence type="ECO:0000313" key="4">
    <source>
        <dbReference type="Proteomes" id="UP001056384"/>
    </source>
</evidence>
<feature type="chain" id="PRO_5040204567" evidence="2">
    <location>
        <begin position="18"/>
        <end position="159"/>
    </location>
</feature>
<feature type="signal peptide" evidence="2">
    <location>
        <begin position="1"/>
        <end position="17"/>
    </location>
</feature>
<evidence type="ECO:0000256" key="2">
    <source>
        <dbReference type="SAM" id="SignalP"/>
    </source>
</evidence>
<name>A0A9Q9EJ58_9PEZI</name>
<dbReference type="AlphaFoldDB" id="A0A9Q9EJ58"/>
<evidence type="ECO:0000256" key="1">
    <source>
        <dbReference type="SAM" id="Coils"/>
    </source>
</evidence>
<gene>
    <name evidence="3" type="ORF">Slin15195_G051730</name>
</gene>
<keyword evidence="2" id="KW-0732">Signal</keyword>
<dbReference type="EMBL" id="CP099421">
    <property type="protein sequence ID" value="USW51854.1"/>
    <property type="molecule type" value="Genomic_DNA"/>
</dbReference>
<proteinExistence type="predicted"/>
<accession>A0A9Q9EJ58</accession>
<organism evidence="3 4">
    <name type="scientific">Septoria linicola</name>
    <dbReference type="NCBI Taxonomy" id="215465"/>
    <lineage>
        <taxon>Eukaryota</taxon>
        <taxon>Fungi</taxon>
        <taxon>Dikarya</taxon>
        <taxon>Ascomycota</taxon>
        <taxon>Pezizomycotina</taxon>
        <taxon>Dothideomycetes</taxon>
        <taxon>Dothideomycetidae</taxon>
        <taxon>Mycosphaerellales</taxon>
        <taxon>Mycosphaerellaceae</taxon>
        <taxon>Septoria</taxon>
    </lineage>
</organism>